<evidence type="ECO:0000313" key="3">
    <source>
        <dbReference type="Proteomes" id="UP000617355"/>
    </source>
</evidence>
<dbReference type="Proteomes" id="UP000617355">
    <property type="component" value="Unassembled WGS sequence"/>
</dbReference>
<feature type="transmembrane region" description="Helical" evidence="1">
    <location>
        <begin position="132"/>
        <end position="149"/>
    </location>
</feature>
<keyword evidence="1" id="KW-1133">Transmembrane helix</keyword>
<feature type="transmembrane region" description="Helical" evidence="1">
    <location>
        <begin position="107"/>
        <end position="126"/>
    </location>
</feature>
<evidence type="ECO:0000256" key="1">
    <source>
        <dbReference type="SAM" id="Phobius"/>
    </source>
</evidence>
<reference evidence="3" key="1">
    <citation type="journal article" date="2019" name="Int. J. Syst. Evol. Microbiol.">
        <title>The Global Catalogue of Microorganisms (GCM) 10K type strain sequencing project: providing services to taxonomists for standard genome sequencing and annotation.</title>
        <authorList>
            <consortium name="The Broad Institute Genomics Platform"/>
            <consortium name="The Broad Institute Genome Sequencing Center for Infectious Disease"/>
            <person name="Wu L."/>
            <person name="Ma J."/>
        </authorList>
    </citation>
    <scope>NUCLEOTIDE SEQUENCE [LARGE SCALE GENOMIC DNA]</scope>
    <source>
        <strain evidence="3">CGMCC 1.12922</strain>
    </source>
</reference>
<keyword evidence="3" id="KW-1185">Reference proteome</keyword>
<sequence>MAFLLLSISLLIATFAVVRPALIEGPRITLTHFDGKGVLIAVVFVIGATMVLGAGLAAALLLALMVKDLGHVIGRRLAGHADTKLRLLPLPGGPAICDRAPRSDLEAFFILLMGPGLGFAPMATAFANATAFAAHFSTLGAFLLGGWWVHRLLPPGF</sequence>
<dbReference type="EMBL" id="BMGI01000003">
    <property type="protein sequence ID" value="GGD38070.1"/>
    <property type="molecule type" value="Genomic_DNA"/>
</dbReference>
<protein>
    <submittedName>
        <fullName evidence="2">Uncharacterized protein</fullName>
    </submittedName>
</protein>
<feature type="transmembrane region" description="Helical" evidence="1">
    <location>
        <begin position="39"/>
        <end position="66"/>
    </location>
</feature>
<proteinExistence type="predicted"/>
<keyword evidence="1" id="KW-0472">Membrane</keyword>
<comment type="caution">
    <text evidence="2">The sequence shown here is derived from an EMBL/GenBank/DDBJ whole genome shotgun (WGS) entry which is preliminary data.</text>
</comment>
<gene>
    <name evidence="2" type="ORF">GCM10011358_22300</name>
</gene>
<organism evidence="2 3">
    <name type="scientific">Sinisalibacter lacisalsi</name>
    <dbReference type="NCBI Taxonomy" id="1526570"/>
    <lineage>
        <taxon>Bacteria</taxon>
        <taxon>Pseudomonadati</taxon>
        <taxon>Pseudomonadota</taxon>
        <taxon>Alphaproteobacteria</taxon>
        <taxon>Rhodobacterales</taxon>
        <taxon>Roseobacteraceae</taxon>
        <taxon>Sinisalibacter</taxon>
    </lineage>
</organism>
<accession>A0ABQ1QQ56</accession>
<dbReference type="RefSeq" id="WP_188527727.1">
    <property type="nucleotide sequence ID" value="NZ_BMGI01000003.1"/>
</dbReference>
<evidence type="ECO:0000313" key="2">
    <source>
        <dbReference type="EMBL" id="GGD38070.1"/>
    </source>
</evidence>
<keyword evidence="1" id="KW-0812">Transmembrane</keyword>
<name>A0ABQ1QQ56_9RHOB</name>